<reference evidence="6" key="1">
    <citation type="submission" date="2009-10" db="EMBL/GenBank/DDBJ databases">
        <title>Abiotic stress responsive signalling networks in rice (Oryza sativa L.).</title>
        <authorList>
            <person name="Lenka S.K."/>
            <person name="Singh A.K."/>
            <person name="Katiyar A."/>
            <person name="Chinnusamy V."/>
            <person name="Bansal K.C."/>
        </authorList>
    </citation>
    <scope>NUCLEOTIDE SEQUENCE</scope>
    <source>
        <tissue evidence="6">Leaf</tissue>
        <tissue evidence="6">Root</tissue>
    </source>
</reference>
<dbReference type="EMBL" id="FN556364">
    <property type="protein sequence ID" value="CBH19563.1"/>
    <property type="molecule type" value="mRNA"/>
</dbReference>
<feature type="compositionally biased region" description="Basic and acidic residues" evidence="4">
    <location>
        <begin position="70"/>
        <end position="83"/>
    </location>
</feature>
<keyword evidence="3" id="KW-0805">Transcription regulation</keyword>
<evidence type="ECO:0000256" key="3">
    <source>
        <dbReference type="RuleBase" id="RU004549"/>
    </source>
</evidence>
<dbReference type="Gene3D" id="3.10.20.90">
    <property type="entry name" value="Phosphatidylinositol 3-kinase Catalytic Subunit, Chain A, domain 1"/>
    <property type="match status" value="1"/>
</dbReference>
<dbReference type="AlphaFoldDB" id="D0AB61"/>
<proteinExistence type="evidence at transcript level"/>
<dbReference type="GO" id="GO:0006355">
    <property type="term" value="P:regulation of DNA-templated transcription"/>
    <property type="evidence" value="ECO:0007669"/>
    <property type="project" value="InterPro"/>
</dbReference>
<evidence type="ECO:0000256" key="1">
    <source>
        <dbReference type="ARBA" id="ARBA00002159"/>
    </source>
</evidence>
<dbReference type="PANTHER" id="PTHR31734">
    <property type="entry name" value="AUXIN-RESPONSIVE PROTEIN IAA17"/>
    <property type="match status" value="1"/>
</dbReference>
<organism evidence="6">
    <name type="scientific">Oryza sativa subsp. indica</name>
    <name type="common">Rice</name>
    <dbReference type="NCBI Taxonomy" id="39946"/>
    <lineage>
        <taxon>Eukaryota</taxon>
        <taxon>Viridiplantae</taxon>
        <taxon>Streptophyta</taxon>
        <taxon>Embryophyta</taxon>
        <taxon>Tracheophyta</taxon>
        <taxon>Spermatophyta</taxon>
        <taxon>Magnoliopsida</taxon>
        <taxon>Liliopsida</taxon>
        <taxon>Poales</taxon>
        <taxon>Poaceae</taxon>
        <taxon>BOP clade</taxon>
        <taxon>Oryzoideae</taxon>
        <taxon>Oryzeae</taxon>
        <taxon>Oryzinae</taxon>
        <taxon>Oryza</taxon>
        <taxon>Oryza sativa</taxon>
    </lineage>
</organism>
<evidence type="ECO:0000256" key="4">
    <source>
        <dbReference type="SAM" id="MobiDB-lite"/>
    </source>
</evidence>
<sequence>MAPPQERDYIGLSPAAAALATELRLGLPGTAEEAESEGGGGGRGGGGEEEGAGAGGEGTGGRMATNPQLQEEHHGDEPACSERQRRRRGEAAPASGCLYVKVSMDGAPYLRKVDLKMYKNYKELSLALEKCSAALPSVMVNQMGSQERWIFDCP</sequence>
<dbReference type="InterPro" id="IPR003311">
    <property type="entry name" value="AUX_IAA"/>
</dbReference>
<evidence type="ECO:0000259" key="5">
    <source>
        <dbReference type="Pfam" id="PF02309"/>
    </source>
</evidence>
<feature type="compositionally biased region" description="Gly residues" evidence="4">
    <location>
        <begin position="52"/>
        <end position="61"/>
    </location>
</feature>
<feature type="domain" description="AUX/IAA" evidence="5">
    <location>
        <begin position="86"/>
        <end position="137"/>
    </location>
</feature>
<protein>
    <recommendedName>
        <fullName evidence="3">Auxin-responsive protein</fullName>
    </recommendedName>
</protein>
<dbReference type="InterPro" id="IPR033389">
    <property type="entry name" value="AUX/IAA_dom"/>
</dbReference>
<dbReference type="GO" id="GO:0005634">
    <property type="term" value="C:nucleus"/>
    <property type="evidence" value="ECO:0007669"/>
    <property type="project" value="UniProtKB-SubCell"/>
</dbReference>
<comment type="subunit">
    <text evidence="2 3">Homodimers and heterodimers.</text>
</comment>
<keyword evidence="3" id="KW-0678">Repressor</keyword>
<evidence type="ECO:0000313" key="6">
    <source>
        <dbReference type="EMBL" id="CBH19563.1"/>
    </source>
</evidence>
<accession>D0AB61</accession>
<comment type="function">
    <text evidence="1 3">Aux/IAA proteins are short-lived transcriptional factors that function as repressors of early auxin response genes at low auxin concentrations.</text>
</comment>
<evidence type="ECO:0000256" key="2">
    <source>
        <dbReference type="ARBA" id="ARBA00011726"/>
    </source>
</evidence>
<gene>
    <name evidence="6" type="primary">aux</name>
</gene>
<dbReference type="GO" id="GO:0009734">
    <property type="term" value="P:auxin-activated signaling pathway"/>
    <property type="evidence" value="ECO:0007669"/>
    <property type="project" value="UniProtKB-UniRule"/>
</dbReference>
<name>D0AB61_ORYSI</name>
<keyword evidence="3" id="KW-0927">Auxin signaling pathway</keyword>
<comment type="similarity">
    <text evidence="3">Belongs to the Aux/IAA family.</text>
</comment>
<keyword evidence="3" id="KW-0539">Nucleus</keyword>
<dbReference type="Pfam" id="PF02309">
    <property type="entry name" value="AUX_IAA"/>
    <property type="match status" value="1"/>
</dbReference>
<dbReference type="PANTHER" id="PTHR31734:SF28">
    <property type="entry name" value="AUXIN-RESPONSIVE PROTEIN IAA13"/>
    <property type="match status" value="1"/>
</dbReference>
<keyword evidence="3" id="KW-0804">Transcription</keyword>
<comment type="subcellular location">
    <subcellularLocation>
        <location evidence="3">Nucleus</location>
    </subcellularLocation>
</comment>
<feature type="region of interest" description="Disordered" evidence="4">
    <location>
        <begin position="23"/>
        <end position="92"/>
    </location>
</feature>